<proteinExistence type="predicted"/>
<reference evidence="1 2" key="1">
    <citation type="journal article" date="2022" name="New Phytol.">
        <title>Ecological generalism drives hyperdiversity of secondary metabolite gene clusters in xylarialean endophytes.</title>
        <authorList>
            <person name="Franco M.E.E."/>
            <person name="Wisecaver J.H."/>
            <person name="Arnold A.E."/>
            <person name="Ju Y.M."/>
            <person name="Slot J.C."/>
            <person name="Ahrendt S."/>
            <person name="Moore L.P."/>
            <person name="Eastman K.E."/>
            <person name="Scott K."/>
            <person name="Konkel Z."/>
            <person name="Mondo S.J."/>
            <person name="Kuo A."/>
            <person name="Hayes R.D."/>
            <person name="Haridas S."/>
            <person name="Andreopoulos B."/>
            <person name="Riley R."/>
            <person name="LaButti K."/>
            <person name="Pangilinan J."/>
            <person name="Lipzen A."/>
            <person name="Amirebrahimi M."/>
            <person name="Yan J."/>
            <person name="Adam C."/>
            <person name="Keymanesh K."/>
            <person name="Ng V."/>
            <person name="Louie K."/>
            <person name="Northen T."/>
            <person name="Drula E."/>
            <person name="Henrissat B."/>
            <person name="Hsieh H.M."/>
            <person name="Youens-Clark K."/>
            <person name="Lutzoni F."/>
            <person name="Miadlikowska J."/>
            <person name="Eastwood D.C."/>
            <person name="Hamelin R.C."/>
            <person name="Grigoriev I.V."/>
            <person name="U'Ren J.M."/>
        </authorList>
    </citation>
    <scope>NUCLEOTIDE SEQUENCE [LARGE SCALE GENOMIC DNA]</scope>
    <source>
        <strain evidence="1 2">CBS 119005</strain>
    </source>
</reference>
<evidence type="ECO:0000313" key="1">
    <source>
        <dbReference type="EMBL" id="KAI4863208.1"/>
    </source>
</evidence>
<dbReference type="Proteomes" id="UP001497700">
    <property type="component" value="Unassembled WGS sequence"/>
</dbReference>
<comment type="caution">
    <text evidence="1">The sequence shown here is derived from an EMBL/GenBank/DDBJ whole genome shotgun (WGS) entry which is preliminary data.</text>
</comment>
<keyword evidence="2" id="KW-1185">Reference proteome</keyword>
<protein>
    <submittedName>
        <fullName evidence="1">Uncharacterized protein</fullName>
    </submittedName>
</protein>
<organism evidence="1 2">
    <name type="scientific">Hypoxylon rubiginosum</name>
    <dbReference type="NCBI Taxonomy" id="110542"/>
    <lineage>
        <taxon>Eukaryota</taxon>
        <taxon>Fungi</taxon>
        <taxon>Dikarya</taxon>
        <taxon>Ascomycota</taxon>
        <taxon>Pezizomycotina</taxon>
        <taxon>Sordariomycetes</taxon>
        <taxon>Xylariomycetidae</taxon>
        <taxon>Xylariales</taxon>
        <taxon>Hypoxylaceae</taxon>
        <taxon>Hypoxylon</taxon>
    </lineage>
</organism>
<sequence length="336" mass="37645">MRTNSLCNGLLVSIKRASANFLFISLLISKSQYQTRPARRNPATRPRTLKLFISTMAATNDTSFPERNRGWYQDDLIQVNDPIRKLLENYSCVPSSEVVKHVNEIRERGFAANPYPCIGLYRFANLTLLTHPSYDTIVERLKAAGTAATYLDVGCCFGQDLRQLVYDGVPSDRLTGLDVAGALMELGFEFFRDRETLRSEFVVADVFQGPGQGEVWTRLQERGVDVMHCSAFFHLFPLAEQVAAAKQLAGLIKKGGIVAGRQIGSVTPGDVPAIQEGSFSYRHNVDTFEAMWRDVGQATQTRWKVEGTMDMIGINTKSPVEDENSRRFLFTVTRVE</sequence>
<gene>
    <name evidence="1" type="ORF">F4820DRAFT_379325</name>
</gene>
<accession>A0ACB9YVI3</accession>
<evidence type="ECO:0000313" key="2">
    <source>
        <dbReference type="Proteomes" id="UP001497700"/>
    </source>
</evidence>
<name>A0ACB9YVI3_9PEZI</name>
<dbReference type="EMBL" id="MU393508">
    <property type="protein sequence ID" value="KAI4863208.1"/>
    <property type="molecule type" value="Genomic_DNA"/>
</dbReference>